<reference evidence="11" key="1">
    <citation type="submission" date="2023-07" db="EMBL/GenBank/DDBJ databases">
        <authorList>
            <consortium name="AG Swart"/>
            <person name="Singh M."/>
            <person name="Singh A."/>
            <person name="Seah K."/>
            <person name="Emmerich C."/>
        </authorList>
    </citation>
    <scope>NUCLEOTIDE SEQUENCE</scope>
    <source>
        <strain evidence="11">DP1</strain>
    </source>
</reference>
<dbReference type="GO" id="GO:0051301">
    <property type="term" value="P:cell division"/>
    <property type="evidence" value="ECO:0007669"/>
    <property type="project" value="UniProtKB-UniRule"/>
</dbReference>
<comment type="subcellular location">
    <subcellularLocation>
        <location evidence="1">Chromosome</location>
        <location evidence="1">Centromere</location>
    </subcellularLocation>
    <subcellularLocation>
        <location evidence="9">Nucleus</location>
    </subcellularLocation>
    <subcellularLocation>
        <location evidence="9">Chromosome</location>
        <location evidence="9">Centromere</location>
        <location evidence="9">Kinetochore</location>
    </subcellularLocation>
</comment>
<dbReference type="AlphaFoldDB" id="A0AAD1XLB5"/>
<evidence type="ECO:0000256" key="4">
    <source>
        <dbReference type="ARBA" id="ARBA00022618"/>
    </source>
</evidence>
<comment type="subunit">
    <text evidence="9">Component of the NDC80 complex.</text>
</comment>
<keyword evidence="5 9" id="KW-0498">Mitosis</keyword>
<evidence type="ECO:0000313" key="12">
    <source>
        <dbReference type="Proteomes" id="UP001295684"/>
    </source>
</evidence>
<evidence type="ECO:0000256" key="9">
    <source>
        <dbReference type="RuleBase" id="RU367150"/>
    </source>
</evidence>
<dbReference type="Pfam" id="PF08234">
    <property type="entry name" value="Spindle_Spc25"/>
    <property type="match status" value="1"/>
</dbReference>
<keyword evidence="12" id="KW-1185">Reference proteome</keyword>
<dbReference type="GO" id="GO:0007059">
    <property type="term" value="P:chromosome segregation"/>
    <property type="evidence" value="ECO:0007669"/>
    <property type="project" value="InterPro"/>
</dbReference>
<keyword evidence="9" id="KW-0995">Kinetochore</keyword>
<keyword evidence="4 9" id="KW-0132">Cell division</keyword>
<evidence type="ECO:0000256" key="3">
    <source>
        <dbReference type="ARBA" id="ARBA00022454"/>
    </source>
</evidence>
<gene>
    <name evidence="11" type="ORF">ECRASSUSDP1_LOCUS16163</name>
</gene>
<evidence type="ECO:0000256" key="8">
    <source>
        <dbReference type="ARBA" id="ARBA00023328"/>
    </source>
</evidence>
<name>A0AAD1XLB5_EUPCR</name>
<evidence type="ECO:0000256" key="6">
    <source>
        <dbReference type="ARBA" id="ARBA00023054"/>
    </source>
</evidence>
<dbReference type="Gene3D" id="3.30.457.50">
    <property type="entry name" value="Chromosome segregation protein Spc25"/>
    <property type="match status" value="1"/>
</dbReference>
<keyword evidence="9" id="KW-0539">Nucleus</keyword>
<keyword evidence="8 9" id="KW-0137">Centromere</keyword>
<sequence>MQGLEQTAESYTKNYEVCFKRVQLKILQKFKGVMDQERDGRREGLKREIVVKAKRAKALNEVLEKIKNYYQEEREYKKDNLKFYTSIQQQCVEDLEERKKISSRAKSDKTLEEIKEKIKDKRRQIGQYSSYLNLTVTCEILQTQNCDDPINALRFIFTNILKKSPSSHFTALVQINPASSDSKFSILAFEPHITVPEEVYSCLDNGDLKTFCELVRQEFLRECKSH</sequence>
<comment type="similarity">
    <text evidence="2 9">Belongs to the SPC25 family.</text>
</comment>
<dbReference type="Proteomes" id="UP001295684">
    <property type="component" value="Unassembled WGS sequence"/>
</dbReference>
<comment type="caution">
    <text evidence="11">The sequence shown here is derived from an EMBL/GenBank/DDBJ whole genome shotgun (WGS) entry which is preliminary data.</text>
</comment>
<keyword evidence="7 9" id="KW-0131">Cell cycle</keyword>
<feature type="domain" description="Chromosome segregation protein Spc25 C-terminal" evidence="10">
    <location>
        <begin position="152"/>
        <end position="219"/>
    </location>
</feature>
<evidence type="ECO:0000259" key="10">
    <source>
        <dbReference type="Pfam" id="PF08234"/>
    </source>
</evidence>
<proteinExistence type="inferred from homology"/>
<evidence type="ECO:0000256" key="5">
    <source>
        <dbReference type="ARBA" id="ARBA00022776"/>
    </source>
</evidence>
<keyword evidence="3 9" id="KW-0158">Chromosome</keyword>
<evidence type="ECO:0000256" key="7">
    <source>
        <dbReference type="ARBA" id="ARBA00023306"/>
    </source>
</evidence>
<evidence type="ECO:0000313" key="11">
    <source>
        <dbReference type="EMBL" id="CAI2374805.1"/>
    </source>
</evidence>
<protein>
    <recommendedName>
        <fullName evidence="9">Kinetochore protein SPC25</fullName>
    </recommendedName>
</protein>
<keyword evidence="6" id="KW-0175">Coiled coil</keyword>
<dbReference type="GO" id="GO:0005634">
    <property type="term" value="C:nucleus"/>
    <property type="evidence" value="ECO:0007669"/>
    <property type="project" value="UniProtKB-SubCell"/>
</dbReference>
<dbReference type="EMBL" id="CAMPGE010016231">
    <property type="protein sequence ID" value="CAI2374805.1"/>
    <property type="molecule type" value="Genomic_DNA"/>
</dbReference>
<evidence type="ECO:0000256" key="1">
    <source>
        <dbReference type="ARBA" id="ARBA00004584"/>
    </source>
</evidence>
<accession>A0AAD1XLB5</accession>
<organism evidence="11 12">
    <name type="scientific">Euplotes crassus</name>
    <dbReference type="NCBI Taxonomy" id="5936"/>
    <lineage>
        <taxon>Eukaryota</taxon>
        <taxon>Sar</taxon>
        <taxon>Alveolata</taxon>
        <taxon>Ciliophora</taxon>
        <taxon>Intramacronucleata</taxon>
        <taxon>Spirotrichea</taxon>
        <taxon>Hypotrichia</taxon>
        <taxon>Euplotida</taxon>
        <taxon>Euplotidae</taxon>
        <taxon>Moneuplotes</taxon>
    </lineage>
</organism>
<dbReference type="GO" id="GO:0031262">
    <property type="term" value="C:Ndc80 complex"/>
    <property type="evidence" value="ECO:0007669"/>
    <property type="project" value="InterPro"/>
</dbReference>
<evidence type="ECO:0000256" key="2">
    <source>
        <dbReference type="ARBA" id="ARBA00006379"/>
    </source>
</evidence>
<comment type="function">
    <text evidence="9">Acts as a component of the essential kinetochore-associated NDC80 complex, which is required for chromosome segregation and spindle checkpoint activity.</text>
</comment>
<dbReference type="InterPro" id="IPR013255">
    <property type="entry name" value="Spc25_C"/>
</dbReference>